<comment type="function">
    <text evidence="7">Involved in the biosynthesis of isopentenyl diphosphate (IPP) and dimethylallyl diphosphate (DMAPP), two major building blocks of isoprenoid compounds. Catalyzes the conversion of 4-diphosphocytidyl-2-C-methyl-D-erythritol 2-phosphate (CDP-ME2P) to 2-C-methyl-D-erythritol 2,4-cyclodiphosphate (ME-CPP) with a corresponding release of cytidine 5-monophosphate (CMP).</text>
</comment>
<organism evidence="10 11">
    <name type="scientific">Teretinema zuelzerae</name>
    <dbReference type="NCBI Taxonomy" id="156"/>
    <lineage>
        <taxon>Bacteria</taxon>
        <taxon>Pseudomonadati</taxon>
        <taxon>Spirochaetota</taxon>
        <taxon>Spirochaetia</taxon>
        <taxon>Spirochaetales</taxon>
        <taxon>Treponemataceae</taxon>
        <taxon>Teretinema</taxon>
    </lineage>
</organism>
<dbReference type="AlphaFoldDB" id="A0AAE3EKA3"/>
<comment type="cofactor">
    <cofactor evidence="7">
        <name>a divalent metal cation</name>
        <dbReference type="ChEBI" id="CHEBI:60240"/>
    </cofactor>
    <text evidence="7">Binds 1 divalent metal cation per subunit.</text>
</comment>
<dbReference type="GO" id="GO:0046872">
    <property type="term" value="F:metal ion binding"/>
    <property type="evidence" value="ECO:0007669"/>
    <property type="project" value="UniProtKB-KW"/>
</dbReference>
<keyword evidence="11" id="KW-1185">Reference proteome</keyword>
<comment type="caution">
    <text evidence="7">Lacks conserved residue(s) required for the propagation of feature annotation.</text>
</comment>
<dbReference type="Pfam" id="PF02542">
    <property type="entry name" value="YgbB"/>
    <property type="match status" value="1"/>
</dbReference>
<dbReference type="EMBL" id="JAINWA010000003">
    <property type="protein sequence ID" value="MCD1655398.1"/>
    <property type="molecule type" value="Genomic_DNA"/>
</dbReference>
<feature type="site" description="Transition state stabilizer" evidence="7">
    <location>
        <position position="134"/>
    </location>
</feature>
<dbReference type="PANTHER" id="PTHR43181">
    <property type="entry name" value="2-C-METHYL-D-ERYTHRITOL 2,4-CYCLODIPHOSPHATE SYNTHASE, CHLOROPLASTIC"/>
    <property type="match status" value="1"/>
</dbReference>
<dbReference type="GO" id="GO:0019288">
    <property type="term" value="P:isopentenyl diphosphate biosynthetic process, methylerythritol 4-phosphate pathway"/>
    <property type="evidence" value="ECO:0007669"/>
    <property type="project" value="UniProtKB-UniRule"/>
</dbReference>
<comment type="pathway">
    <text evidence="2 7">Isoprenoid biosynthesis; isopentenyl diphosphate biosynthesis via DXP pathway; isopentenyl diphosphate from 1-deoxy-D-xylulose 5-phosphate: step 4/6.</text>
</comment>
<name>A0AAE3EKA3_9SPIR</name>
<evidence type="ECO:0000313" key="10">
    <source>
        <dbReference type="EMBL" id="MCD1655398.1"/>
    </source>
</evidence>
<dbReference type="GO" id="GO:0008685">
    <property type="term" value="F:2-C-methyl-D-erythritol 2,4-cyclodiphosphate synthase activity"/>
    <property type="evidence" value="ECO:0007669"/>
    <property type="project" value="UniProtKB-UniRule"/>
</dbReference>
<evidence type="ECO:0000256" key="6">
    <source>
        <dbReference type="ARBA" id="ARBA00023239"/>
    </source>
</evidence>
<feature type="binding site" evidence="7">
    <location>
        <position position="143"/>
    </location>
    <ligand>
        <name>4-CDP-2-C-methyl-D-erythritol 2-phosphate</name>
        <dbReference type="ChEBI" id="CHEBI:57919"/>
    </ligand>
</feature>
<dbReference type="HAMAP" id="MF_00107">
    <property type="entry name" value="IspF"/>
    <property type="match status" value="1"/>
</dbReference>
<evidence type="ECO:0000256" key="5">
    <source>
        <dbReference type="ARBA" id="ARBA00023229"/>
    </source>
</evidence>
<evidence type="ECO:0000256" key="8">
    <source>
        <dbReference type="RuleBase" id="RU004395"/>
    </source>
</evidence>
<comment type="subunit">
    <text evidence="7">Homotrimer.</text>
</comment>
<dbReference type="Gene3D" id="3.30.1330.50">
    <property type="entry name" value="2-C-methyl-D-erythritol 2,4-cyclodiphosphate synthase"/>
    <property type="match status" value="1"/>
</dbReference>
<dbReference type="SUPFAM" id="SSF69765">
    <property type="entry name" value="IpsF-like"/>
    <property type="match status" value="1"/>
</dbReference>
<comment type="caution">
    <text evidence="10">The sequence shown here is derived from an EMBL/GenBank/DDBJ whole genome shotgun (WGS) entry which is preliminary data.</text>
</comment>
<keyword evidence="5 7" id="KW-0414">Isoprene biosynthesis</keyword>
<feature type="binding site" evidence="7">
    <location>
        <begin position="57"/>
        <end position="59"/>
    </location>
    <ligand>
        <name>4-CDP-2-C-methyl-D-erythritol 2-phosphate</name>
        <dbReference type="ChEBI" id="CHEBI:57919"/>
    </ligand>
</feature>
<keyword evidence="6 7" id="KW-0456">Lyase</keyword>
<evidence type="ECO:0000256" key="4">
    <source>
        <dbReference type="ARBA" id="ARBA00022723"/>
    </source>
</evidence>
<accession>A0AAE3EKA3</accession>
<evidence type="ECO:0000256" key="7">
    <source>
        <dbReference type="HAMAP-Rule" id="MF_00107"/>
    </source>
</evidence>
<evidence type="ECO:0000256" key="2">
    <source>
        <dbReference type="ARBA" id="ARBA00004709"/>
    </source>
</evidence>
<dbReference type="CDD" id="cd00554">
    <property type="entry name" value="MECDP_synthase"/>
    <property type="match status" value="1"/>
</dbReference>
<evidence type="ECO:0000259" key="9">
    <source>
        <dbReference type="Pfam" id="PF02542"/>
    </source>
</evidence>
<dbReference type="InterPro" id="IPR003526">
    <property type="entry name" value="MECDP_synthase"/>
</dbReference>
<dbReference type="InterPro" id="IPR020555">
    <property type="entry name" value="MECDP_synthase_CS"/>
</dbReference>
<feature type="domain" description="2-C-methyl-D-erythritol 2,4-cyclodiphosphate synthase" evidence="9">
    <location>
        <begin position="2"/>
        <end position="155"/>
    </location>
</feature>
<protein>
    <recommendedName>
        <fullName evidence="3 7">2-C-methyl-D-erythritol 2,4-cyclodiphosphate synthase</fullName>
        <shortName evidence="7">MECDP-synthase</shortName>
        <shortName evidence="7">MECPP-synthase</shortName>
        <shortName evidence="7">MECPS</shortName>
        <ecNumber evidence="3 7">4.6.1.12</ecNumber>
    </recommendedName>
</protein>
<feature type="binding site" evidence="7">
    <location>
        <position position="9"/>
    </location>
    <ligand>
        <name>a divalent metal cation</name>
        <dbReference type="ChEBI" id="CHEBI:60240"/>
    </ligand>
</feature>
<evidence type="ECO:0000256" key="1">
    <source>
        <dbReference type="ARBA" id="ARBA00000200"/>
    </source>
</evidence>
<dbReference type="Proteomes" id="UP001198163">
    <property type="component" value="Unassembled WGS sequence"/>
</dbReference>
<feature type="binding site" evidence="7">
    <location>
        <position position="140"/>
    </location>
    <ligand>
        <name>4-CDP-2-C-methyl-D-erythritol 2-phosphate</name>
        <dbReference type="ChEBI" id="CHEBI:57919"/>
    </ligand>
</feature>
<comment type="catalytic activity">
    <reaction evidence="1 7 8">
        <text>4-CDP-2-C-methyl-D-erythritol 2-phosphate = 2-C-methyl-D-erythritol 2,4-cyclic diphosphate + CMP</text>
        <dbReference type="Rhea" id="RHEA:23864"/>
        <dbReference type="ChEBI" id="CHEBI:57919"/>
        <dbReference type="ChEBI" id="CHEBI:58483"/>
        <dbReference type="ChEBI" id="CHEBI:60377"/>
        <dbReference type="EC" id="4.6.1.12"/>
    </reaction>
</comment>
<reference evidence="10" key="1">
    <citation type="submission" date="2021-08" db="EMBL/GenBank/DDBJ databases">
        <title>Comparative analyses of Brucepasteria parasyntrophica and Teretinema zuelzerae.</title>
        <authorList>
            <person name="Song Y."/>
            <person name="Brune A."/>
        </authorList>
    </citation>
    <scope>NUCLEOTIDE SEQUENCE</scope>
    <source>
        <strain evidence="10">DSM 1903</strain>
    </source>
</reference>
<feature type="binding site" evidence="7">
    <location>
        <begin position="35"/>
        <end position="36"/>
    </location>
    <ligand>
        <name>4-CDP-2-C-methyl-D-erythritol 2-phosphate</name>
        <dbReference type="ChEBI" id="CHEBI:57919"/>
    </ligand>
</feature>
<comment type="similarity">
    <text evidence="7 8">Belongs to the IspF family.</text>
</comment>
<dbReference type="PANTHER" id="PTHR43181:SF1">
    <property type="entry name" value="2-C-METHYL-D-ERYTHRITOL 2,4-CYCLODIPHOSPHATE SYNTHASE, CHLOROPLASTIC"/>
    <property type="match status" value="1"/>
</dbReference>
<feature type="binding site" evidence="7">
    <location>
        <begin position="9"/>
        <end position="11"/>
    </location>
    <ligand>
        <name>4-CDP-2-C-methyl-D-erythritol 2-phosphate</name>
        <dbReference type="ChEBI" id="CHEBI:57919"/>
    </ligand>
</feature>
<dbReference type="EC" id="4.6.1.12" evidence="3 7"/>
<dbReference type="PROSITE" id="PS01350">
    <property type="entry name" value="ISPF"/>
    <property type="match status" value="1"/>
</dbReference>
<keyword evidence="4 7" id="KW-0479">Metal-binding</keyword>
<dbReference type="InterPro" id="IPR036571">
    <property type="entry name" value="MECDP_synthase_sf"/>
</dbReference>
<dbReference type="RefSeq" id="WP_230756513.1">
    <property type="nucleotide sequence ID" value="NZ_JAINWA010000003.1"/>
</dbReference>
<evidence type="ECO:0000313" key="11">
    <source>
        <dbReference type="Proteomes" id="UP001198163"/>
    </source>
</evidence>
<feature type="binding site" evidence="7">
    <location>
        <position position="43"/>
    </location>
    <ligand>
        <name>a divalent metal cation</name>
        <dbReference type="ChEBI" id="CHEBI:60240"/>
    </ligand>
</feature>
<evidence type="ECO:0000256" key="3">
    <source>
        <dbReference type="ARBA" id="ARBA00012579"/>
    </source>
</evidence>
<sequence length="159" mass="17405">MIRIGLGYDLHRLVEGRAFMLGGIEIPYSKGEDGHSDGDVLLHAVTDAVLGASGLGDIGEFFPPSDQRWKGADSKMLLEEAWKAVVRDGWTLENIDCVIALQEPKFLPWRKEVRESIAQVLSVPAEKIFVKAKTGEGIGFIGRGEAVQAWTVCLLSKPD</sequence>
<proteinExistence type="inferred from homology"/>
<dbReference type="GO" id="GO:0016114">
    <property type="term" value="P:terpenoid biosynthetic process"/>
    <property type="evidence" value="ECO:0007669"/>
    <property type="project" value="InterPro"/>
</dbReference>
<gene>
    <name evidence="7 10" type="primary">ispF</name>
    <name evidence="10" type="ORF">K7J14_11900</name>
</gene>
<feature type="site" description="Transition state stabilizer" evidence="7">
    <location>
        <position position="35"/>
    </location>
</feature>
<dbReference type="NCBIfam" id="TIGR00151">
    <property type="entry name" value="ispF"/>
    <property type="match status" value="1"/>
</dbReference>
<feature type="binding site" evidence="7">
    <location>
        <position position="11"/>
    </location>
    <ligand>
        <name>a divalent metal cation</name>
        <dbReference type="ChEBI" id="CHEBI:60240"/>
    </ligand>
</feature>